<evidence type="ECO:0000259" key="2">
    <source>
        <dbReference type="Pfam" id="PF18075"/>
    </source>
</evidence>
<dbReference type="Proteomes" id="UP000578449">
    <property type="component" value="Unassembled WGS sequence"/>
</dbReference>
<dbReference type="AlphaFoldDB" id="A0A840PDT3"/>
<evidence type="ECO:0000313" key="4">
    <source>
        <dbReference type="Proteomes" id="UP000578449"/>
    </source>
</evidence>
<name>A0A840PDT3_9ACTN</name>
<dbReference type="RefSeq" id="WP_185054012.1">
    <property type="nucleotide sequence ID" value="NZ_BAABIX010000020.1"/>
</dbReference>
<sequence length="184" mass="19304">MNEPAQAHHRRRAGGWRPLAAAVLAAVIAGGGAVACGGAEPAAEPQERERRAASQAPAATGPARAAGDQITVFLCVKNDEFPTCHGKGATAGQKKSVRDALTGFPGVERVDFQDQEAAYRKLREQYAEEDSLLVKSMRPEDLPESYVVTASPSLDSKKLLSTLQGMPGVGNVVSMNCVTGKATC</sequence>
<dbReference type="InterPro" id="IPR040690">
    <property type="entry name" value="FtsX_ECD"/>
</dbReference>
<proteinExistence type="predicted"/>
<dbReference type="Gene3D" id="3.30.70.3040">
    <property type="match status" value="1"/>
</dbReference>
<organism evidence="3 4">
    <name type="scientific">Thermocatellispora tengchongensis</name>
    <dbReference type="NCBI Taxonomy" id="1073253"/>
    <lineage>
        <taxon>Bacteria</taxon>
        <taxon>Bacillati</taxon>
        <taxon>Actinomycetota</taxon>
        <taxon>Actinomycetes</taxon>
        <taxon>Streptosporangiales</taxon>
        <taxon>Streptosporangiaceae</taxon>
        <taxon>Thermocatellispora</taxon>
    </lineage>
</organism>
<reference evidence="3 4" key="1">
    <citation type="submission" date="2020-08" db="EMBL/GenBank/DDBJ databases">
        <title>Genomic Encyclopedia of Type Strains, Phase IV (KMG-IV): sequencing the most valuable type-strain genomes for metagenomic binning, comparative biology and taxonomic classification.</title>
        <authorList>
            <person name="Goeker M."/>
        </authorList>
    </citation>
    <scope>NUCLEOTIDE SEQUENCE [LARGE SCALE GENOMIC DNA]</scope>
    <source>
        <strain evidence="3 4">DSM 45615</strain>
    </source>
</reference>
<evidence type="ECO:0000313" key="3">
    <source>
        <dbReference type="EMBL" id="MBB5137149.1"/>
    </source>
</evidence>
<gene>
    <name evidence="3" type="ORF">HNP84_006901</name>
</gene>
<keyword evidence="4" id="KW-1185">Reference proteome</keyword>
<accession>A0A840PDT3</accession>
<feature type="region of interest" description="Disordered" evidence="1">
    <location>
        <begin position="38"/>
        <end position="64"/>
    </location>
</feature>
<dbReference type="EMBL" id="JACHGN010000016">
    <property type="protein sequence ID" value="MBB5137149.1"/>
    <property type="molecule type" value="Genomic_DNA"/>
</dbReference>
<evidence type="ECO:0000256" key="1">
    <source>
        <dbReference type="SAM" id="MobiDB-lite"/>
    </source>
</evidence>
<comment type="caution">
    <text evidence="3">The sequence shown here is derived from an EMBL/GenBank/DDBJ whole genome shotgun (WGS) entry which is preliminary data.</text>
</comment>
<protein>
    <recommendedName>
        <fullName evidence="2">FtsX extracellular domain-containing protein</fullName>
    </recommendedName>
</protein>
<dbReference type="Pfam" id="PF18075">
    <property type="entry name" value="FtsX_ECD"/>
    <property type="match status" value="1"/>
</dbReference>
<feature type="domain" description="FtsX extracellular" evidence="2">
    <location>
        <begin position="69"/>
        <end position="172"/>
    </location>
</feature>
<feature type="compositionally biased region" description="Low complexity" evidence="1">
    <location>
        <begin position="53"/>
        <end position="64"/>
    </location>
</feature>